<name>A0A2W5V5J8_9BACT</name>
<proteinExistence type="inferred from homology"/>
<dbReference type="AlphaFoldDB" id="A0A2W5V5J8"/>
<evidence type="ECO:0000256" key="2">
    <source>
        <dbReference type="ARBA" id="ARBA00022676"/>
    </source>
</evidence>
<keyword evidence="2" id="KW-0328">Glycosyltransferase</keyword>
<evidence type="ECO:0000259" key="6">
    <source>
        <dbReference type="Pfam" id="PF13632"/>
    </source>
</evidence>
<protein>
    <recommendedName>
        <fullName evidence="6">Glycosyltransferase 2-like domain-containing protein</fullName>
    </recommendedName>
</protein>
<feature type="transmembrane region" description="Helical" evidence="5">
    <location>
        <begin position="421"/>
        <end position="442"/>
    </location>
</feature>
<gene>
    <name evidence="7" type="ORF">DI536_18155</name>
</gene>
<accession>A0A2W5V5J8</accession>
<feature type="transmembrane region" description="Helical" evidence="5">
    <location>
        <begin position="357"/>
        <end position="373"/>
    </location>
</feature>
<dbReference type="GO" id="GO:0016757">
    <property type="term" value="F:glycosyltransferase activity"/>
    <property type="evidence" value="ECO:0007669"/>
    <property type="project" value="UniProtKB-KW"/>
</dbReference>
<evidence type="ECO:0000256" key="4">
    <source>
        <dbReference type="SAM" id="MobiDB-lite"/>
    </source>
</evidence>
<feature type="domain" description="Glycosyltransferase 2-like" evidence="6">
    <location>
        <begin position="216"/>
        <end position="428"/>
    </location>
</feature>
<evidence type="ECO:0000313" key="7">
    <source>
        <dbReference type="EMBL" id="PZR11064.1"/>
    </source>
</evidence>
<sequence length="504" mass="54328">MSKRPVFAGAKGRYQPGPSKESGEVNLGAGVVSCTPIVARSPWKTALEVVLSFVTVFIALECVCVAIGVDPIGARMMDVASLQAALAFVGIDLAVGLVLIRTLFARLREELPIEGEVPQVSVLLPLWNEGVSGARKTIEAWASQRGVGHELLVGDDGSTDGSSQALVDALGLAAVTSNHFTGEVNGTRVQLFRLPHSGKGATLNALSRHAQHAVLVTVDADTIPTEGSLRRLAAAFRDEQVDMATGVVSISNGREGWLLGNQSAEYLKNALVRIAWSTLGGLDQVPGAFTGIRANVFHAVGGLPEDSLTEDYELTFRVMEHGVERGRAPKVATVLRAQVFTQGPSTVKGFIRQRTRWFAGFISTLLKFRRLIFDPRAGAYGLVRLPLKCLDAVLPALAFASLVVLVRGGVVSALGISRLSLTLFAVRWVWDLIIFAMALTASKRLGDGPSTERAAPPLMTAWFFTGFEALTYVWLKHAAALRGTAWAMWRLRRWETSREPTPEP</sequence>
<evidence type="ECO:0000256" key="1">
    <source>
        <dbReference type="ARBA" id="ARBA00006739"/>
    </source>
</evidence>
<comment type="caution">
    <text evidence="7">The sequence shown here is derived from an EMBL/GenBank/DDBJ whole genome shotgun (WGS) entry which is preliminary data.</text>
</comment>
<dbReference type="PANTHER" id="PTHR43630">
    <property type="entry name" value="POLY-BETA-1,6-N-ACETYL-D-GLUCOSAMINE SYNTHASE"/>
    <property type="match status" value="1"/>
</dbReference>
<feature type="transmembrane region" description="Helical" evidence="5">
    <location>
        <begin position="454"/>
        <end position="475"/>
    </location>
</feature>
<evidence type="ECO:0000256" key="5">
    <source>
        <dbReference type="SAM" id="Phobius"/>
    </source>
</evidence>
<dbReference type="EMBL" id="QFQP01000015">
    <property type="protein sequence ID" value="PZR11064.1"/>
    <property type="molecule type" value="Genomic_DNA"/>
</dbReference>
<keyword evidence="5" id="KW-0812">Transmembrane</keyword>
<keyword evidence="3" id="KW-0808">Transferase</keyword>
<dbReference type="Proteomes" id="UP000249061">
    <property type="component" value="Unassembled WGS sequence"/>
</dbReference>
<evidence type="ECO:0000313" key="8">
    <source>
        <dbReference type="Proteomes" id="UP000249061"/>
    </source>
</evidence>
<dbReference type="Pfam" id="PF13632">
    <property type="entry name" value="Glyco_trans_2_3"/>
    <property type="match status" value="1"/>
</dbReference>
<feature type="transmembrane region" description="Helical" evidence="5">
    <location>
        <begin position="81"/>
        <end position="100"/>
    </location>
</feature>
<organism evidence="7 8">
    <name type="scientific">Archangium gephyra</name>
    <dbReference type="NCBI Taxonomy" id="48"/>
    <lineage>
        <taxon>Bacteria</taxon>
        <taxon>Pseudomonadati</taxon>
        <taxon>Myxococcota</taxon>
        <taxon>Myxococcia</taxon>
        <taxon>Myxococcales</taxon>
        <taxon>Cystobacterineae</taxon>
        <taxon>Archangiaceae</taxon>
        <taxon>Archangium</taxon>
    </lineage>
</organism>
<dbReference type="SUPFAM" id="SSF53448">
    <property type="entry name" value="Nucleotide-diphospho-sugar transferases"/>
    <property type="match status" value="1"/>
</dbReference>
<dbReference type="PANTHER" id="PTHR43630:SF1">
    <property type="entry name" value="POLY-BETA-1,6-N-ACETYL-D-GLUCOSAMINE SYNTHASE"/>
    <property type="match status" value="1"/>
</dbReference>
<reference evidence="7 8" key="1">
    <citation type="submission" date="2017-08" db="EMBL/GenBank/DDBJ databases">
        <title>Infants hospitalized years apart are colonized by the same room-sourced microbial strains.</title>
        <authorList>
            <person name="Brooks B."/>
            <person name="Olm M.R."/>
            <person name="Firek B.A."/>
            <person name="Baker R."/>
            <person name="Thomas B.C."/>
            <person name="Morowitz M.J."/>
            <person name="Banfield J.F."/>
        </authorList>
    </citation>
    <scope>NUCLEOTIDE SEQUENCE [LARGE SCALE GENOMIC DNA]</scope>
    <source>
        <strain evidence="7">S2_003_000_R2_14</strain>
    </source>
</reference>
<dbReference type="InterPro" id="IPR029044">
    <property type="entry name" value="Nucleotide-diphossugar_trans"/>
</dbReference>
<keyword evidence="5" id="KW-1133">Transmembrane helix</keyword>
<dbReference type="Gene3D" id="3.90.550.10">
    <property type="entry name" value="Spore Coat Polysaccharide Biosynthesis Protein SpsA, Chain A"/>
    <property type="match status" value="1"/>
</dbReference>
<comment type="similarity">
    <text evidence="1">Belongs to the glycosyltransferase 2 family.</text>
</comment>
<feature type="transmembrane region" description="Helical" evidence="5">
    <location>
        <begin position="49"/>
        <end position="69"/>
    </location>
</feature>
<evidence type="ECO:0000256" key="3">
    <source>
        <dbReference type="ARBA" id="ARBA00022679"/>
    </source>
</evidence>
<keyword evidence="5" id="KW-0472">Membrane</keyword>
<feature type="transmembrane region" description="Helical" evidence="5">
    <location>
        <begin position="393"/>
        <end position="414"/>
    </location>
</feature>
<dbReference type="CDD" id="cd06423">
    <property type="entry name" value="CESA_like"/>
    <property type="match status" value="1"/>
</dbReference>
<dbReference type="InterPro" id="IPR001173">
    <property type="entry name" value="Glyco_trans_2-like"/>
</dbReference>
<feature type="region of interest" description="Disordered" evidence="4">
    <location>
        <begin position="1"/>
        <end position="23"/>
    </location>
</feature>